<feature type="region of interest" description="Disordered" evidence="8">
    <location>
        <begin position="263"/>
        <end position="292"/>
    </location>
</feature>
<dbReference type="Gene3D" id="3.30.1490.490">
    <property type="match status" value="1"/>
</dbReference>
<evidence type="ECO:0000256" key="2">
    <source>
        <dbReference type="ARBA" id="ARBA00022723"/>
    </source>
</evidence>
<evidence type="ECO:0000313" key="11">
    <source>
        <dbReference type="RefSeq" id="XP_052746343.1"/>
    </source>
</evidence>
<dbReference type="InterPro" id="IPR012934">
    <property type="entry name" value="Znf_AD"/>
</dbReference>
<keyword evidence="6" id="KW-0539">Nucleus</keyword>
<dbReference type="SMART" id="SM00868">
    <property type="entry name" value="zf-AD"/>
    <property type="match status" value="1"/>
</dbReference>
<dbReference type="PANTHER" id="PTHR24406">
    <property type="entry name" value="TRANSCRIPTIONAL REPRESSOR CTCFL-RELATED"/>
    <property type="match status" value="1"/>
</dbReference>
<dbReference type="RefSeq" id="XP_052746343.1">
    <property type="nucleotide sequence ID" value="XM_052890383.1"/>
</dbReference>
<keyword evidence="2" id="KW-0479">Metal-binding</keyword>
<keyword evidence="5" id="KW-0862">Zinc</keyword>
<name>A0ABM3M4E3_BICAN</name>
<evidence type="ECO:0000313" key="10">
    <source>
        <dbReference type="Proteomes" id="UP001652582"/>
    </source>
</evidence>
<gene>
    <name evidence="11" type="primary">LOC112056912</name>
</gene>
<evidence type="ECO:0000256" key="7">
    <source>
        <dbReference type="PROSITE-ProRule" id="PRU00042"/>
    </source>
</evidence>
<keyword evidence="3" id="KW-0677">Repeat</keyword>
<evidence type="ECO:0000256" key="1">
    <source>
        <dbReference type="ARBA" id="ARBA00004123"/>
    </source>
</evidence>
<evidence type="ECO:0000256" key="5">
    <source>
        <dbReference type="ARBA" id="ARBA00022833"/>
    </source>
</evidence>
<organism evidence="10 11">
    <name type="scientific">Bicyclus anynana</name>
    <name type="common">Squinting bush brown butterfly</name>
    <dbReference type="NCBI Taxonomy" id="110368"/>
    <lineage>
        <taxon>Eukaryota</taxon>
        <taxon>Metazoa</taxon>
        <taxon>Ecdysozoa</taxon>
        <taxon>Arthropoda</taxon>
        <taxon>Hexapoda</taxon>
        <taxon>Insecta</taxon>
        <taxon>Pterygota</taxon>
        <taxon>Neoptera</taxon>
        <taxon>Endopterygota</taxon>
        <taxon>Lepidoptera</taxon>
        <taxon>Glossata</taxon>
        <taxon>Ditrysia</taxon>
        <taxon>Papilionoidea</taxon>
        <taxon>Nymphalidae</taxon>
        <taxon>Satyrinae</taxon>
        <taxon>Satyrini</taxon>
        <taxon>Mycalesina</taxon>
        <taxon>Bicyclus</taxon>
    </lineage>
</organism>
<evidence type="ECO:0000256" key="6">
    <source>
        <dbReference type="ARBA" id="ARBA00023242"/>
    </source>
</evidence>
<feature type="domain" description="C2H2-type" evidence="9">
    <location>
        <begin position="721"/>
        <end position="749"/>
    </location>
</feature>
<feature type="domain" description="C2H2-type" evidence="9">
    <location>
        <begin position="754"/>
        <end position="781"/>
    </location>
</feature>
<dbReference type="PROSITE" id="PS00028">
    <property type="entry name" value="ZINC_FINGER_C2H2_1"/>
    <property type="match status" value="6"/>
</dbReference>
<feature type="domain" description="C2H2-type" evidence="9">
    <location>
        <begin position="692"/>
        <end position="720"/>
    </location>
</feature>
<dbReference type="PROSITE" id="PS50157">
    <property type="entry name" value="ZINC_FINGER_C2H2_2"/>
    <property type="match status" value="7"/>
</dbReference>
<reference evidence="11" key="1">
    <citation type="submission" date="2025-08" db="UniProtKB">
        <authorList>
            <consortium name="RefSeq"/>
        </authorList>
    </citation>
    <scope>IDENTIFICATION</scope>
</reference>
<accession>A0ABM3M4E3</accession>
<proteinExistence type="predicted"/>
<feature type="domain" description="C2H2-type" evidence="9">
    <location>
        <begin position="603"/>
        <end position="630"/>
    </location>
</feature>
<sequence>MEDFNEVTLKNVCCTCLSTDRTLSQLCRTHDGVNNLFLLLSHNSEANEAIFVTDVTQLYICWECSAKMQRFTRFRNQACIAQTKLTDISDGKVTYSKIKCLSTLSRCHRSDSFDESPIKEEPPENFVDCGTHIEDIKNEYEPSALSTNLNNCMDEQDLLVFNPDLNNGVEIKVETQSQINVDFSTNKVKNRKTKTNKIVKDNEVPLENMYNSESECSNDSEKVLYSDGGVTRNNKMESNNKHLKKRKANKIIKSNKISSGNIYRSGGKISNNAEKDSLNSEGKVTRNNKMKGKHKTILRNTKSNKIVNSNEVLSGKINRNSGDISDDNAEEDLFNGEGREVDDTTDISDDSLDSVDSAEAKIPNKRKSNNSAYYVSIPIANADTNENEIGIKIKNENSEDHKKNKITNHCDTISKCFNFLQMSEKNMLESIKSRKLDEVYVNALNKCESCIEVFENCDTLEKHISDFHVQKPNHALCKICKVYVPNKDLNDHRMDHYYRLQCCSCREMFYNTNSLATHMKCKHLMQQAYVVEQMNTIRYIKDTMKVYILNKKKMKDKASDTRKLKVLLDDPKGPGFACDQCNMYFKSVNLRHLHVQKQHRDGYQCTTCGKRFSYSASLRRHEIAQCNPPPREQCSVCGKMVRADLARAHARQHANRGAFACVACDKKFASRGAYESHLKCSRTHTNRDPLKHKCTACGKDYRSPGALRDHINYTHMGKTHHKCPICDKALATRRCVTRHIKRKHQGVKENSRDKICQTCGKGFTSTKSLREHELRHTGERPLSCDICSRTFRQKASLYTHKRRVHKMALKTKPIHYTEDIVVLNTEINKNND</sequence>
<keyword evidence="4 7" id="KW-0863">Zinc-finger</keyword>
<evidence type="ECO:0000256" key="8">
    <source>
        <dbReference type="SAM" id="MobiDB-lite"/>
    </source>
</evidence>
<dbReference type="SUPFAM" id="SSF57667">
    <property type="entry name" value="beta-beta-alpha zinc fingers"/>
    <property type="match status" value="4"/>
</dbReference>
<comment type="subcellular location">
    <subcellularLocation>
        <location evidence="1">Nucleus</location>
    </subcellularLocation>
</comment>
<dbReference type="Proteomes" id="UP001652582">
    <property type="component" value="Chromosome 27"/>
</dbReference>
<evidence type="ECO:0000259" key="9">
    <source>
        <dbReference type="PROSITE" id="PS50157"/>
    </source>
</evidence>
<dbReference type="Pfam" id="PF12874">
    <property type="entry name" value="zf-met"/>
    <property type="match status" value="1"/>
</dbReference>
<dbReference type="Gene3D" id="3.30.160.60">
    <property type="entry name" value="Classic Zinc Finger"/>
    <property type="match status" value="4"/>
</dbReference>
<feature type="domain" description="C2H2-type" evidence="9">
    <location>
        <begin position="500"/>
        <end position="528"/>
    </location>
</feature>
<evidence type="ECO:0000256" key="4">
    <source>
        <dbReference type="ARBA" id="ARBA00022771"/>
    </source>
</evidence>
<feature type="domain" description="C2H2-type" evidence="9">
    <location>
        <begin position="659"/>
        <end position="689"/>
    </location>
</feature>
<protein>
    <submittedName>
        <fullName evidence="11">Zinc finger protein ZFP2-like</fullName>
    </submittedName>
</protein>
<evidence type="ECO:0000256" key="3">
    <source>
        <dbReference type="ARBA" id="ARBA00022737"/>
    </source>
</evidence>
<dbReference type="GeneID" id="112056912"/>
<dbReference type="Pfam" id="PF00096">
    <property type="entry name" value="zf-C2H2"/>
    <property type="match status" value="3"/>
</dbReference>
<dbReference type="InterPro" id="IPR036236">
    <property type="entry name" value="Znf_C2H2_sf"/>
</dbReference>
<dbReference type="InterPro" id="IPR050888">
    <property type="entry name" value="ZnF_C2H2-type_TF"/>
</dbReference>
<dbReference type="SMART" id="SM00355">
    <property type="entry name" value="ZnF_C2H2"/>
    <property type="match status" value="11"/>
</dbReference>
<feature type="domain" description="C2H2-type" evidence="9">
    <location>
        <begin position="782"/>
        <end position="805"/>
    </location>
</feature>
<keyword evidence="10" id="KW-1185">Reference proteome</keyword>
<dbReference type="InterPro" id="IPR013087">
    <property type="entry name" value="Znf_C2H2_type"/>
</dbReference>